<comment type="caution">
    <text evidence="1">The sequence shown here is derived from an EMBL/GenBank/DDBJ whole genome shotgun (WGS) entry which is preliminary data.</text>
</comment>
<proteinExistence type="predicted"/>
<dbReference type="AlphaFoldDB" id="A0A6N9TDM0"/>
<dbReference type="Proteomes" id="UP000471381">
    <property type="component" value="Unassembled WGS sequence"/>
</dbReference>
<dbReference type="EMBL" id="JAAAWO010000001">
    <property type="protein sequence ID" value="NDW14016.1"/>
    <property type="molecule type" value="Genomic_DNA"/>
</dbReference>
<name>A0A6N9TDM0_9ALTE</name>
<accession>A0A6N9TDM0</accession>
<gene>
    <name evidence="1" type="ORF">GTQ48_00525</name>
</gene>
<evidence type="ECO:0000313" key="1">
    <source>
        <dbReference type="EMBL" id="NDW14016.1"/>
    </source>
</evidence>
<dbReference type="RefSeq" id="WP_163104417.1">
    <property type="nucleotide sequence ID" value="NZ_JAAAWO010000001.1"/>
</dbReference>
<organism evidence="1 2">
    <name type="scientific">Alteromonas genovensis</name>
    <dbReference type="NCBI Taxonomy" id="471225"/>
    <lineage>
        <taxon>Bacteria</taxon>
        <taxon>Pseudomonadati</taxon>
        <taxon>Pseudomonadota</taxon>
        <taxon>Gammaproteobacteria</taxon>
        <taxon>Alteromonadales</taxon>
        <taxon>Alteromonadaceae</taxon>
        <taxon>Alteromonas/Salinimonas group</taxon>
        <taxon>Alteromonas</taxon>
    </lineage>
</organism>
<keyword evidence="2" id="KW-1185">Reference proteome</keyword>
<protein>
    <submittedName>
        <fullName evidence="1">Uncharacterized protein</fullName>
    </submittedName>
</protein>
<reference evidence="1 2" key="1">
    <citation type="submission" date="2020-01" db="EMBL/GenBank/DDBJ databases">
        <title>Genomes of bacteria type strains.</title>
        <authorList>
            <person name="Chen J."/>
            <person name="Zhu S."/>
            <person name="Yang J."/>
        </authorList>
    </citation>
    <scope>NUCLEOTIDE SEQUENCE [LARGE SCALE GENOMIC DNA]</scope>
    <source>
        <strain evidence="1 2">LMG 24078</strain>
    </source>
</reference>
<evidence type="ECO:0000313" key="2">
    <source>
        <dbReference type="Proteomes" id="UP000471381"/>
    </source>
</evidence>
<sequence>MNNNKLSFFPTAQLLLKTGTVTLTLLVSGVTHADKLSVAQQEKSQSGDAMGTPSTVACPSEFHSIVLSSDATQCQQFESKIPAAMVYHTAMSPSQVIGFYKEQLPMFKTHPVVNQRTLITSKERHTKIVVSPDNKGAQVDILVIAK</sequence>